<dbReference type="SUPFAM" id="SSF49758">
    <property type="entry name" value="Calpain large subunit, middle domain (domain III)"/>
    <property type="match status" value="2"/>
</dbReference>
<dbReference type="EMBL" id="NEDP02000657">
    <property type="protein sequence ID" value="OWF55495.1"/>
    <property type="molecule type" value="Genomic_DNA"/>
</dbReference>
<dbReference type="AlphaFoldDB" id="A0A210R3G2"/>
<comment type="similarity">
    <text evidence="1">Belongs to the peptidase C2 family.</text>
</comment>
<feature type="active site" evidence="5 6">
    <location>
        <position position="409"/>
    </location>
</feature>
<dbReference type="PROSITE" id="PS50203">
    <property type="entry name" value="CALPAIN_CAT"/>
    <property type="match status" value="1"/>
</dbReference>
<dbReference type="SUPFAM" id="SSF54001">
    <property type="entry name" value="Cysteine proteinases"/>
    <property type="match status" value="1"/>
</dbReference>
<feature type="compositionally biased region" description="Polar residues" evidence="7">
    <location>
        <begin position="1"/>
        <end position="15"/>
    </location>
</feature>
<evidence type="ECO:0000313" key="9">
    <source>
        <dbReference type="EMBL" id="OWF55495.1"/>
    </source>
</evidence>
<evidence type="ECO:0000313" key="10">
    <source>
        <dbReference type="Proteomes" id="UP000242188"/>
    </source>
</evidence>
<dbReference type="SMART" id="SM00720">
    <property type="entry name" value="calpain_III"/>
    <property type="match status" value="1"/>
</dbReference>
<protein>
    <submittedName>
        <fullName evidence="9">Calpain-1 catalytic subunit</fullName>
    </submittedName>
</protein>
<dbReference type="Gene3D" id="2.60.120.380">
    <property type="match status" value="2"/>
</dbReference>
<name>A0A210R3G2_MIZYE</name>
<evidence type="ECO:0000256" key="7">
    <source>
        <dbReference type="SAM" id="MobiDB-lite"/>
    </source>
</evidence>
<keyword evidence="2 6" id="KW-0645">Protease</keyword>
<evidence type="ECO:0000256" key="5">
    <source>
        <dbReference type="PIRSR" id="PIRSR622684-1"/>
    </source>
</evidence>
<proteinExistence type="inferred from homology"/>
<dbReference type="STRING" id="6573.A0A210R3G2"/>
<keyword evidence="10" id="KW-1185">Reference proteome</keyword>
<feature type="compositionally biased region" description="Pro residues" evidence="7">
    <location>
        <begin position="42"/>
        <end position="113"/>
    </location>
</feature>
<dbReference type="PRINTS" id="PR00704">
    <property type="entry name" value="CALPAIN"/>
</dbReference>
<dbReference type="SMART" id="SM00230">
    <property type="entry name" value="CysPc"/>
    <property type="match status" value="1"/>
</dbReference>
<dbReference type="Proteomes" id="UP000242188">
    <property type="component" value="Unassembled WGS sequence"/>
</dbReference>
<feature type="region of interest" description="Disordered" evidence="7">
    <location>
        <begin position="1"/>
        <end position="143"/>
    </location>
</feature>
<evidence type="ECO:0000256" key="6">
    <source>
        <dbReference type="PROSITE-ProRule" id="PRU00239"/>
    </source>
</evidence>
<evidence type="ECO:0000256" key="1">
    <source>
        <dbReference type="ARBA" id="ARBA00007623"/>
    </source>
</evidence>
<dbReference type="GO" id="GO:0004198">
    <property type="term" value="F:calcium-dependent cysteine-type endopeptidase activity"/>
    <property type="evidence" value="ECO:0007669"/>
    <property type="project" value="InterPro"/>
</dbReference>
<evidence type="ECO:0000259" key="8">
    <source>
        <dbReference type="PROSITE" id="PS50203"/>
    </source>
</evidence>
<dbReference type="FunFam" id="3.90.70.10:FF:000114">
    <property type="entry name" value="Calpain a"/>
    <property type="match status" value="1"/>
</dbReference>
<feature type="active site" evidence="5 6">
    <location>
        <position position="389"/>
    </location>
</feature>
<evidence type="ECO:0000256" key="2">
    <source>
        <dbReference type="ARBA" id="ARBA00022670"/>
    </source>
</evidence>
<feature type="domain" description="Calpain catalytic" evidence="8">
    <location>
        <begin position="154"/>
        <end position="465"/>
    </location>
</feature>
<dbReference type="OrthoDB" id="424753at2759"/>
<dbReference type="PANTHER" id="PTHR10183:SF379">
    <property type="entry name" value="CALPAIN-5"/>
    <property type="match status" value="1"/>
</dbReference>
<dbReference type="Gene3D" id="3.90.70.10">
    <property type="entry name" value="Cysteine proteinases"/>
    <property type="match status" value="1"/>
</dbReference>
<feature type="active site" evidence="5 6">
    <location>
        <position position="231"/>
    </location>
</feature>
<dbReference type="InterPro" id="IPR001300">
    <property type="entry name" value="Peptidase_C2_calpain_cat"/>
</dbReference>
<dbReference type="InterPro" id="IPR036213">
    <property type="entry name" value="Calpain_III_sf"/>
</dbReference>
<keyword evidence="4 6" id="KW-0788">Thiol protease</keyword>
<dbReference type="GO" id="GO:0006508">
    <property type="term" value="P:proteolysis"/>
    <property type="evidence" value="ECO:0007669"/>
    <property type="project" value="UniProtKB-KW"/>
</dbReference>
<evidence type="ECO:0000256" key="4">
    <source>
        <dbReference type="ARBA" id="ARBA00022807"/>
    </source>
</evidence>
<dbReference type="Pfam" id="PF01067">
    <property type="entry name" value="Calpain_III"/>
    <property type="match status" value="2"/>
</dbReference>
<accession>A0A210R3G2</accession>
<keyword evidence="3 6" id="KW-0378">Hydrolase</keyword>
<dbReference type="PANTHER" id="PTHR10183">
    <property type="entry name" value="CALPAIN"/>
    <property type="match status" value="1"/>
</dbReference>
<gene>
    <name evidence="9" type="ORF">KP79_PYT19545</name>
</gene>
<dbReference type="InterPro" id="IPR038765">
    <property type="entry name" value="Papain-like_cys_pep_sf"/>
</dbReference>
<reference evidence="9 10" key="1">
    <citation type="journal article" date="2017" name="Nat. Ecol. Evol.">
        <title>Scallop genome provides insights into evolution of bilaterian karyotype and development.</title>
        <authorList>
            <person name="Wang S."/>
            <person name="Zhang J."/>
            <person name="Jiao W."/>
            <person name="Li J."/>
            <person name="Xun X."/>
            <person name="Sun Y."/>
            <person name="Guo X."/>
            <person name="Huan P."/>
            <person name="Dong B."/>
            <person name="Zhang L."/>
            <person name="Hu X."/>
            <person name="Sun X."/>
            <person name="Wang J."/>
            <person name="Zhao C."/>
            <person name="Wang Y."/>
            <person name="Wang D."/>
            <person name="Huang X."/>
            <person name="Wang R."/>
            <person name="Lv J."/>
            <person name="Li Y."/>
            <person name="Zhang Z."/>
            <person name="Liu B."/>
            <person name="Lu W."/>
            <person name="Hui Y."/>
            <person name="Liang J."/>
            <person name="Zhou Z."/>
            <person name="Hou R."/>
            <person name="Li X."/>
            <person name="Liu Y."/>
            <person name="Li H."/>
            <person name="Ning X."/>
            <person name="Lin Y."/>
            <person name="Zhao L."/>
            <person name="Xing Q."/>
            <person name="Dou J."/>
            <person name="Li Y."/>
            <person name="Mao J."/>
            <person name="Guo H."/>
            <person name="Dou H."/>
            <person name="Li T."/>
            <person name="Mu C."/>
            <person name="Jiang W."/>
            <person name="Fu Q."/>
            <person name="Fu X."/>
            <person name="Miao Y."/>
            <person name="Liu J."/>
            <person name="Yu Q."/>
            <person name="Li R."/>
            <person name="Liao H."/>
            <person name="Li X."/>
            <person name="Kong Y."/>
            <person name="Jiang Z."/>
            <person name="Chourrout D."/>
            <person name="Li R."/>
            <person name="Bao Z."/>
        </authorList>
    </citation>
    <scope>NUCLEOTIDE SEQUENCE [LARGE SCALE GENOMIC DNA]</scope>
    <source>
        <strain evidence="9 10">PY_sf001</strain>
    </source>
</reference>
<dbReference type="CDD" id="cd00044">
    <property type="entry name" value="CysPc"/>
    <property type="match status" value="1"/>
</dbReference>
<dbReference type="InterPro" id="IPR022684">
    <property type="entry name" value="Calpain_cysteine_protease"/>
</dbReference>
<evidence type="ECO:0000256" key="3">
    <source>
        <dbReference type="ARBA" id="ARBA00022801"/>
    </source>
</evidence>
<dbReference type="InterPro" id="IPR022682">
    <property type="entry name" value="Calpain_domain_III"/>
</dbReference>
<dbReference type="InterPro" id="IPR022683">
    <property type="entry name" value="Calpain_III"/>
</dbReference>
<dbReference type="Pfam" id="PF00648">
    <property type="entry name" value="Peptidase_C2"/>
    <property type="match status" value="1"/>
</dbReference>
<feature type="compositionally biased region" description="Basic and acidic residues" evidence="7">
    <location>
        <begin position="21"/>
        <end position="32"/>
    </location>
</feature>
<organism evidence="9 10">
    <name type="scientific">Mizuhopecten yessoensis</name>
    <name type="common">Japanese scallop</name>
    <name type="synonym">Patinopecten yessoensis</name>
    <dbReference type="NCBI Taxonomy" id="6573"/>
    <lineage>
        <taxon>Eukaryota</taxon>
        <taxon>Metazoa</taxon>
        <taxon>Spiralia</taxon>
        <taxon>Lophotrochozoa</taxon>
        <taxon>Mollusca</taxon>
        <taxon>Bivalvia</taxon>
        <taxon>Autobranchia</taxon>
        <taxon>Pteriomorphia</taxon>
        <taxon>Pectinida</taxon>
        <taxon>Pectinoidea</taxon>
        <taxon>Pectinidae</taxon>
        <taxon>Mizuhopecten</taxon>
    </lineage>
</organism>
<sequence>MGCAASTDTNHQYNNLGHGHNNHDTRQNDTIHHHNNVQPTPARDPTPPPKDPTPPPRDPTPPPRDPTPPPPPRDPTPPPPRDPTPPPPRDPTPPPPRDPTPPPKDPTPPPPSPPEEEHEQEFTPAPYPSHLDGMNSPVPPSFGSDYVKTDMGTYEVHADFRKCPQDYDYEQVPVTSGGCLYEDREFPLDVALPNRPNGIEWKRPTDIRSRPVLFSDGTTRYDIGQGSIGTCWFLSMVSVIADRPKLIRQVIPRNAYKVGTAEYKGIFHCRFWRYGVWDDVYIDDHLPIIYGDKVYSAHSATDENEMWVALLEKAFARSYGSYEAVTGGLTADSFIALTAGVPEMIDIAKGQTSGDSLFNRIANALRSGAMVACTVPEKHDNHKGLVGGHAYSLTGTAVGNGTRLIRVRNPWGKHEWTGPWSDGSNEWSSVPEGEVQRPNVDDGEFYMSLEDFMMYFSDVTICCLTPDFDRDGCSDTLNYITCLYGDWRGSNAAGFQKKLQNPKYLIEVTDNSCDERGNVPLVVQIIQRTYQRKRDKISIRCDLYKVLSSEGGVYVVDELGSNTNSYKQDQQASFRYLVTPGKYIVIPSAIEEGLEKEFMVRVFSSAPLHCFENLTDDQSIKYMLFDRPDLPQLDVPTDIRTCQCVTGAFVQGSNAGGQVSNDTVGNNPQFRVTVTERGIVRFQLMQEMKEELMPLGFRMWRMDEDIFPLTTDWIWNNYSDDSKLARMTDNDDGKFVVSKNVSADYVLEPGQYVVLIHLDGQSQETKFVMMAESHDSVGLEGSHLG</sequence>
<comment type="caution">
    <text evidence="9">The sequence shown here is derived from an EMBL/GenBank/DDBJ whole genome shotgun (WGS) entry which is preliminary data.</text>
</comment>